<dbReference type="SUPFAM" id="SSF55729">
    <property type="entry name" value="Acyl-CoA N-acyltransferases (Nat)"/>
    <property type="match status" value="2"/>
</dbReference>
<dbReference type="EMBL" id="JACCBV010000001">
    <property type="protein sequence ID" value="NYE21304.1"/>
    <property type="molecule type" value="Genomic_DNA"/>
</dbReference>
<dbReference type="PANTHER" id="PTHR43617">
    <property type="entry name" value="L-AMINO ACID N-ACETYLTRANSFERASE"/>
    <property type="match status" value="1"/>
</dbReference>
<dbReference type="InterPro" id="IPR000182">
    <property type="entry name" value="GNAT_dom"/>
</dbReference>
<dbReference type="RefSeq" id="WP_179491840.1">
    <property type="nucleotide sequence ID" value="NZ_JACCBV010000001.1"/>
</dbReference>
<feature type="domain" description="N-acetyltransferase" evidence="1">
    <location>
        <begin position="199"/>
        <end position="348"/>
    </location>
</feature>
<reference evidence="2 3" key="1">
    <citation type="submission" date="2020-07" db="EMBL/GenBank/DDBJ databases">
        <title>Sequencing the genomes of 1000 actinobacteria strains.</title>
        <authorList>
            <person name="Klenk H.-P."/>
        </authorList>
    </citation>
    <scope>NUCLEOTIDE SEQUENCE [LARGE SCALE GENOMIC DNA]</scope>
    <source>
        <strain evidence="2 3">DSM 24662</strain>
    </source>
</reference>
<protein>
    <submittedName>
        <fullName evidence="2">GNAT superfamily N-acetyltransferase</fullName>
    </submittedName>
</protein>
<dbReference type="GO" id="GO:0016747">
    <property type="term" value="F:acyltransferase activity, transferring groups other than amino-acyl groups"/>
    <property type="evidence" value="ECO:0007669"/>
    <property type="project" value="InterPro"/>
</dbReference>
<feature type="domain" description="N-acetyltransferase" evidence="1">
    <location>
        <begin position="33"/>
        <end position="191"/>
    </location>
</feature>
<dbReference type="AlphaFoldDB" id="A0A7Y9GRC1"/>
<evidence type="ECO:0000259" key="1">
    <source>
        <dbReference type="PROSITE" id="PS51186"/>
    </source>
</evidence>
<name>A0A7Y9GRC1_9MICO</name>
<proteinExistence type="predicted"/>
<dbReference type="CDD" id="cd04301">
    <property type="entry name" value="NAT_SF"/>
    <property type="match status" value="2"/>
</dbReference>
<dbReference type="Proteomes" id="UP000576969">
    <property type="component" value="Unassembled WGS sequence"/>
</dbReference>
<sequence length="348" mass="38722">MTDATADDAARPPLAERLGRVAAPVLPAHPEVAEWRPSTIEDVDALTELFRACDLVDHPTWTTPREEIEESFTVSWTDPARNTLVGLDAAGRMVASAAVMLHPSRDAHVHVYLSGRVHPEWRGRGIGREVMRWEHERALEALAELDLALPAAVFVYAEEGEVGAQRLATRRGFAAERWFTTMVRDLSLEIPEVEASGHAVVRPYERALKEATRVARNDAFRDHWGSLATPPERWETFVEGPFLRPDLSRVALEDDRVVAFALGSVNEEDWVTQGYSSVYIDLIGVTRDRRGRRLAPAVIVALLRAARDAGLEKAVLDVDTESPTGANNLYGRLGFVATERSVAFVRRY</sequence>
<comment type="caution">
    <text evidence="2">The sequence shown here is derived from an EMBL/GenBank/DDBJ whole genome shotgun (WGS) entry which is preliminary data.</text>
</comment>
<dbReference type="PROSITE" id="PS51186">
    <property type="entry name" value="GNAT"/>
    <property type="match status" value="2"/>
</dbReference>
<accession>A0A7Y9GRC1</accession>
<keyword evidence="2" id="KW-0808">Transferase</keyword>
<dbReference type="Pfam" id="PF00583">
    <property type="entry name" value="Acetyltransf_1"/>
    <property type="match status" value="2"/>
</dbReference>
<gene>
    <name evidence="2" type="ORF">BJ991_003332</name>
</gene>
<dbReference type="InterPro" id="IPR016181">
    <property type="entry name" value="Acyl_CoA_acyltransferase"/>
</dbReference>
<evidence type="ECO:0000313" key="3">
    <source>
        <dbReference type="Proteomes" id="UP000576969"/>
    </source>
</evidence>
<evidence type="ECO:0000313" key="2">
    <source>
        <dbReference type="EMBL" id="NYE21304.1"/>
    </source>
</evidence>
<dbReference type="InterPro" id="IPR050276">
    <property type="entry name" value="MshD_Acetyltransferase"/>
</dbReference>
<keyword evidence="3" id="KW-1185">Reference proteome</keyword>
<dbReference type="Gene3D" id="3.40.630.30">
    <property type="match status" value="1"/>
</dbReference>
<organism evidence="2 3">
    <name type="scientific">Microbacterium immunditiarum</name>
    <dbReference type="NCBI Taxonomy" id="337480"/>
    <lineage>
        <taxon>Bacteria</taxon>
        <taxon>Bacillati</taxon>
        <taxon>Actinomycetota</taxon>
        <taxon>Actinomycetes</taxon>
        <taxon>Micrococcales</taxon>
        <taxon>Microbacteriaceae</taxon>
        <taxon>Microbacterium</taxon>
    </lineage>
</organism>